<dbReference type="PANTHER" id="PTHR33602">
    <property type="entry name" value="REGULATORY PROTEIN RECX FAMILY PROTEIN"/>
    <property type="match status" value="1"/>
</dbReference>
<comment type="similarity">
    <text evidence="2 5">Belongs to the RecX family.</text>
</comment>
<evidence type="ECO:0000256" key="5">
    <source>
        <dbReference type="HAMAP-Rule" id="MF_01114"/>
    </source>
</evidence>
<evidence type="ECO:0000259" key="8">
    <source>
        <dbReference type="Pfam" id="PF21982"/>
    </source>
</evidence>
<reference evidence="9 10" key="1">
    <citation type="submission" date="2018-07" db="EMBL/GenBank/DDBJ databases">
        <title>Halomonas rutogse sp. nov., isolated from Lake TangqianCo on Tibetan Plateau.</title>
        <authorList>
            <person name="Lu H."/>
            <person name="Xing P."/>
            <person name="Wu Q."/>
        </authorList>
    </citation>
    <scope>NUCLEOTIDE SEQUENCE [LARGE SCALE GENOMIC DNA]</scope>
    <source>
        <strain evidence="9 10">TQ8S</strain>
    </source>
</reference>
<dbReference type="RefSeq" id="WP_114486911.1">
    <property type="nucleotide sequence ID" value="NZ_CBCSHM010000026.1"/>
</dbReference>
<comment type="subcellular location">
    <subcellularLocation>
        <location evidence="1 5">Cytoplasm</location>
    </subcellularLocation>
</comment>
<comment type="function">
    <text evidence="5">Modulates RecA activity.</text>
</comment>
<name>A0A368U5I5_9GAMM</name>
<comment type="caution">
    <text evidence="9">The sequence shown here is derived from an EMBL/GenBank/DDBJ whole genome shotgun (WGS) entry which is preliminary data.</text>
</comment>
<keyword evidence="4 5" id="KW-0963">Cytoplasm</keyword>
<protein>
    <recommendedName>
        <fullName evidence="3 5">Regulatory protein RecX</fullName>
    </recommendedName>
</protein>
<dbReference type="GO" id="GO:0006282">
    <property type="term" value="P:regulation of DNA repair"/>
    <property type="evidence" value="ECO:0007669"/>
    <property type="project" value="UniProtKB-UniRule"/>
</dbReference>
<dbReference type="GO" id="GO:0005737">
    <property type="term" value="C:cytoplasm"/>
    <property type="evidence" value="ECO:0007669"/>
    <property type="project" value="UniProtKB-SubCell"/>
</dbReference>
<evidence type="ECO:0000313" key="9">
    <source>
        <dbReference type="EMBL" id="RCV91362.1"/>
    </source>
</evidence>
<evidence type="ECO:0000256" key="2">
    <source>
        <dbReference type="ARBA" id="ARBA00009695"/>
    </source>
</evidence>
<evidence type="ECO:0000313" key="10">
    <source>
        <dbReference type="Proteomes" id="UP000253204"/>
    </source>
</evidence>
<gene>
    <name evidence="5" type="primary">recX</name>
    <name evidence="9" type="ORF">DU506_10600</name>
</gene>
<dbReference type="Pfam" id="PF02631">
    <property type="entry name" value="RecX_HTH2"/>
    <property type="match status" value="1"/>
</dbReference>
<dbReference type="HAMAP" id="MF_01114">
    <property type="entry name" value="RecX"/>
    <property type="match status" value="1"/>
</dbReference>
<dbReference type="EMBL" id="QPIJ01000022">
    <property type="protein sequence ID" value="RCV91362.1"/>
    <property type="molecule type" value="Genomic_DNA"/>
</dbReference>
<dbReference type="Pfam" id="PF21982">
    <property type="entry name" value="RecX_HTH1"/>
    <property type="match status" value="1"/>
</dbReference>
<dbReference type="InterPro" id="IPR036388">
    <property type="entry name" value="WH-like_DNA-bd_sf"/>
</dbReference>
<keyword evidence="10" id="KW-1185">Reference proteome</keyword>
<sequence length="150" mass="17140">MAGAATPREAAIILLARREYSRAELRLRLTRKGHAADEIEACLDTLAEQGLQSDARFAESFVRSRVMRGQGPIRIRGELFQRGIDKNLARDAIEAVVEQERIDWFALAEKTLSRRFSTPGDIPKERARRERFLASRGFDFEQIRHALDCL</sequence>
<dbReference type="InterPro" id="IPR053925">
    <property type="entry name" value="RecX_HTH_3rd"/>
</dbReference>
<dbReference type="Pfam" id="PF21981">
    <property type="entry name" value="RecX_HTH3"/>
    <property type="match status" value="1"/>
</dbReference>
<evidence type="ECO:0000256" key="4">
    <source>
        <dbReference type="ARBA" id="ARBA00022490"/>
    </source>
</evidence>
<feature type="domain" description="RecX second three-helical" evidence="6">
    <location>
        <begin position="53"/>
        <end position="92"/>
    </location>
</feature>
<proteinExistence type="inferred from homology"/>
<organism evidence="9 10">
    <name type="scientific">Vreelandella rituensis</name>
    <dbReference type="NCBI Taxonomy" id="2282306"/>
    <lineage>
        <taxon>Bacteria</taxon>
        <taxon>Pseudomonadati</taxon>
        <taxon>Pseudomonadota</taxon>
        <taxon>Gammaproteobacteria</taxon>
        <taxon>Oceanospirillales</taxon>
        <taxon>Halomonadaceae</taxon>
        <taxon>Vreelandella</taxon>
    </lineage>
</organism>
<dbReference type="Proteomes" id="UP000253204">
    <property type="component" value="Unassembled WGS sequence"/>
</dbReference>
<dbReference type="AlphaFoldDB" id="A0A368U5I5"/>
<dbReference type="OrthoDB" id="7066780at2"/>
<evidence type="ECO:0000259" key="7">
    <source>
        <dbReference type="Pfam" id="PF21981"/>
    </source>
</evidence>
<dbReference type="Gene3D" id="1.10.10.10">
    <property type="entry name" value="Winged helix-like DNA-binding domain superfamily/Winged helix DNA-binding domain"/>
    <property type="match status" value="3"/>
</dbReference>
<dbReference type="InterPro" id="IPR003783">
    <property type="entry name" value="Regulatory_RecX"/>
</dbReference>
<evidence type="ECO:0000256" key="3">
    <source>
        <dbReference type="ARBA" id="ARBA00018111"/>
    </source>
</evidence>
<accession>A0A368U5I5</accession>
<feature type="domain" description="RecX first three-helical" evidence="8">
    <location>
        <begin position="8"/>
        <end position="46"/>
    </location>
</feature>
<dbReference type="InterPro" id="IPR053924">
    <property type="entry name" value="RecX_HTH_2nd"/>
</dbReference>
<evidence type="ECO:0000256" key="1">
    <source>
        <dbReference type="ARBA" id="ARBA00004496"/>
    </source>
</evidence>
<dbReference type="PANTHER" id="PTHR33602:SF1">
    <property type="entry name" value="REGULATORY PROTEIN RECX FAMILY PROTEIN"/>
    <property type="match status" value="1"/>
</dbReference>
<dbReference type="InterPro" id="IPR053926">
    <property type="entry name" value="RecX_HTH_1st"/>
</dbReference>
<feature type="domain" description="RecX third three-helical" evidence="7">
    <location>
        <begin position="105"/>
        <end position="147"/>
    </location>
</feature>
<evidence type="ECO:0000259" key="6">
    <source>
        <dbReference type="Pfam" id="PF02631"/>
    </source>
</evidence>